<evidence type="ECO:0000256" key="6">
    <source>
        <dbReference type="ARBA" id="ARBA00022989"/>
    </source>
</evidence>
<comment type="subcellular location">
    <subcellularLocation>
        <location evidence="9">Membrane</location>
        <topology evidence="9">Multi-pass membrane protein</topology>
    </subcellularLocation>
    <subcellularLocation>
        <location evidence="1">Mitochondrion inner membrane</location>
        <topology evidence="1">Multi-pass membrane protein</topology>
    </subcellularLocation>
</comment>
<reference evidence="13" key="1">
    <citation type="journal article" date="2021" name="Nat. Commun.">
        <title>Genetic determinants of endophytism in the Arabidopsis root mycobiome.</title>
        <authorList>
            <person name="Mesny F."/>
            <person name="Miyauchi S."/>
            <person name="Thiergart T."/>
            <person name="Pickel B."/>
            <person name="Atanasova L."/>
            <person name="Karlsson M."/>
            <person name="Huettel B."/>
            <person name="Barry K.W."/>
            <person name="Haridas S."/>
            <person name="Chen C."/>
            <person name="Bauer D."/>
            <person name="Andreopoulos W."/>
            <person name="Pangilinan J."/>
            <person name="LaButti K."/>
            <person name="Riley R."/>
            <person name="Lipzen A."/>
            <person name="Clum A."/>
            <person name="Drula E."/>
            <person name="Henrissat B."/>
            <person name="Kohler A."/>
            <person name="Grigoriev I.V."/>
            <person name="Martin F.M."/>
            <person name="Hacquard S."/>
        </authorList>
    </citation>
    <scope>NUCLEOTIDE SEQUENCE</scope>
    <source>
        <strain evidence="13">MPI-CAGE-CH-0230</strain>
    </source>
</reference>
<proteinExistence type="inferred from homology"/>
<dbReference type="PANTHER" id="PTHR12428:SF66">
    <property type="entry name" value="MITOCHONDRIAL INNER MEMBRANE PROTEIN OXA1L"/>
    <property type="match status" value="1"/>
</dbReference>
<feature type="transmembrane region" description="Helical" evidence="11">
    <location>
        <begin position="203"/>
        <end position="220"/>
    </location>
</feature>
<evidence type="ECO:0000256" key="7">
    <source>
        <dbReference type="ARBA" id="ARBA00023128"/>
    </source>
</evidence>
<dbReference type="GO" id="GO:0032979">
    <property type="term" value="P:protein insertion into mitochondrial inner membrane from matrix"/>
    <property type="evidence" value="ECO:0007669"/>
    <property type="project" value="TreeGrafter"/>
</dbReference>
<evidence type="ECO:0000256" key="8">
    <source>
        <dbReference type="ARBA" id="ARBA00023136"/>
    </source>
</evidence>
<dbReference type="AlphaFoldDB" id="A0A9P8YCJ5"/>
<evidence type="ECO:0000256" key="3">
    <source>
        <dbReference type="ARBA" id="ARBA00022692"/>
    </source>
</evidence>
<protein>
    <submittedName>
        <fullName evidence="13">60Kd inner membrane protein-domain-containing protein</fullName>
    </submittedName>
</protein>
<keyword evidence="8 11" id="KW-0472">Membrane</keyword>
<evidence type="ECO:0000256" key="4">
    <source>
        <dbReference type="ARBA" id="ARBA00022792"/>
    </source>
</evidence>
<dbReference type="PANTHER" id="PTHR12428">
    <property type="entry name" value="OXA1"/>
    <property type="match status" value="1"/>
</dbReference>
<dbReference type="EMBL" id="JAGTJQ010000004">
    <property type="protein sequence ID" value="KAH7033697.1"/>
    <property type="molecule type" value="Genomic_DNA"/>
</dbReference>
<evidence type="ECO:0000313" key="14">
    <source>
        <dbReference type="Proteomes" id="UP000756346"/>
    </source>
</evidence>
<keyword evidence="7" id="KW-0496">Mitochondrion</keyword>
<accession>A0A9P8YCJ5</accession>
<keyword evidence="6 11" id="KW-1133">Transmembrane helix</keyword>
<evidence type="ECO:0000256" key="11">
    <source>
        <dbReference type="SAM" id="Phobius"/>
    </source>
</evidence>
<dbReference type="OrthoDB" id="2148490at2759"/>
<feature type="transmembrane region" description="Helical" evidence="11">
    <location>
        <begin position="77"/>
        <end position="100"/>
    </location>
</feature>
<evidence type="ECO:0000259" key="12">
    <source>
        <dbReference type="Pfam" id="PF02096"/>
    </source>
</evidence>
<feature type="region of interest" description="Disordered" evidence="10">
    <location>
        <begin position="344"/>
        <end position="382"/>
    </location>
</feature>
<keyword evidence="14" id="KW-1185">Reference proteome</keyword>
<dbReference type="GeneID" id="70179397"/>
<dbReference type="InterPro" id="IPR001708">
    <property type="entry name" value="YidC/ALB3/OXA1/COX18"/>
</dbReference>
<evidence type="ECO:0000256" key="2">
    <source>
        <dbReference type="ARBA" id="ARBA00009877"/>
    </source>
</evidence>
<sequence>MLEHNKAAAPVEPFQPVIPEPPVQPDIVDAAELPDHISFLDLPERIGYLKDIGLDYGRGVTASCEWLLEHVYIYTGLPWWGAIAATAILFRVVMFWPTVVSTRHSALLQKAHKSPQYIQAYQEMQAAMRQTKDNTAMMQARQQMKEVTARSGAKMRWIAVPFLTVPFSFGMFRLLRAMAAIPVPTLENGGALWFADLTIADPYYILPLANAVLGVAMFKATQKNNVNQTPMAASMGQMMTYVLPPLVFLTTAWLPAAVQWFFLTLTSTTTAQSLITMNPAFRRFANLPAIDQRPAAALASTAGAVNAAWQAPSFADKIRNNMTDMRTNINQAVGNDDKTVAYKKASEYEERRAEEERQQMERRLEDMRRKRAEKKTNGGSRR</sequence>
<dbReference type="Proteomes" id="UP000756346">
    <property type="component" value="Unassembled WGS sequence"/>
</dbReference>
<dbReference type="CDD" id="cd20069">
    <property type="entry name" value="5TM_Oxa1-like"/>
    <property type="match status" value="1"/>
</dbReference>
<keyword evidence="5" id="KW-0809">Transit peptide</keyword>
<evidence type="ECO:0000313" key="13">
    <source>
        <dbReference type="EMBL" id="KAH7033697.1"/>
    </source>
</evidence>
<evidence type="ECO:0000256" key="1">
    <source>
        <dbReference type="ARBA" id="ARBA00004448"/>
    </source>
</evidence>
<dbReference type="GO" id="GO:0032977">
    <property type="term" value="F:membrane insertase activity"/>
    <property type="evidence" value="ECO:0007669"/>
    <property type="project" value="InterPro"/>
</dbReference>
<dbReference type="Pfam" id="PF02096">
    <property type="entry name" value="60KD_IMP"/>
    <property type="match status" value="1"/>
</dbReference>
<evidence type="ECO:0000256" key="5">
    <source>
        <dbReference type="ARBA" id="ARBA00022946"/>
    </source>
</evidence>
<organism evidence="13 14">
    <name type="scientific">Microdochium trichocladiopsis</name>
    <dbReference type="NCBI Taxonomy" id="1682393"/>
    <lineage>
        <taxon>Eukaryota</taxon>
        <taxon>Fungi</taxon>
        <taxon>Dikarya</taxon>
        <taxon>Ascomycota</taxon>
        <taxon>Pezizomycotina</taxon>
        <taxon>Sordariomycetes</taxon>
        <taxon>Xylariomycetidae</taxon>
        <taxon>Xylariales</taxon>
        <taxon>Microdochiaceae</taxon>
        <taxon>Microdochium</taxon>
    </lineage>
</organism>
<dbReference type="GO" id="GO:0005743">
    <property type="term" value="C:mitochondrial inner membrane"/>
    <property type="evidence" value="ECO:0007669"/>
    <property type="project" value="UniProtKB-SubCell"/>
</dbReference>
<comment type="similarity">
    <text evidence="2 9">Belongs to the OXA1/ALB3/YidC family.</text>
</comment>
<gene>
    <name evidence="13" type="ORF">B0I36DRAFT_241597</name>
</gene>
<evidence type="ECO:0000256" key="10">
    <source>
        <dbReference type="SAM" id="MobiDB-lite"/>
    </source>
</evidence>
<feature type="domain" description="Membrane insertase YidC/Oxa/ALB C-terminal" evidence="12">
    <location>
        <begin position="79"/>
        <end position="277"/>
    </location>
</feature>
<dbReference type="InterPro" id="IPR028055">
    <property type="entry name" value="YidC/Oxa/ALB_C"/>
</dbReference>
<feature type="transmembrane region" description="Helical" evidence="11">
    <location>
        <begin position="241"/>
        <end position="263"/>
    </location>
</feature>
<comment type="caution">
    <text evidence="13">The sequence shown here is derived from an EMBL/GenBank/DDBJ whole genome shotgun (WGS) entry which is preliminary data.</text>
</comment>
<feature type="compositionally biased region" description="Basic and acidic residues" evidence="10">
    <location>
        <begin position="344"/>
        <end position="368"/>
    </location>
</feature>
<keyword evidence="4" id="KW-0999">Mitochondrion inner membrane</keyword>
<feature type="transmembrane region" description="Helical" evidence="11">
    <location>
        <begin position="158"/>
        <end position="183"/>
    </location>
</feature>
<dbReference type="RefSeq" id="XP_046014529.1">
    <property type="nucleotide sequence ID" value="XM_046149851.1"/>
</dbReference>
<keyword evidence="3 9" id="KW-0812">Transmembrane</keyword>
<evidence type="ECO:0000256" key="9">
    <source>
        <dbReference type="RuleBase" id="RU003945"/>
    </source>
</evidence>
<name>A0A9P8YCJ5_9PEZI</name>